<reference evidence="1 2" key="1">
    <citation type="submission" date="2023-07" db="EMBL/GenBank/DDBJ databases">
        <title>Genomic Encyclopedia of Type Strains, Phase IV (KMG-IV): sequencing the most valuable type-strain genomes for metagenomic binning, comparative biology and taxonomic classification.</title>
        <authorList>
            <person name="Goeker M."/>
        </authorList>
    </citation>
    <scope>NUCLEOTIDE SEQUENCE [LARGE SCALE GENOMIC DNA]</scope>
    <source>
        <strain evidence="1 2">DSM 102814</strain>
    </source>
</reference>
<dbReference type="EMBL" id="JAVDQA010000020">
    <property type="protein sequence ID" value="MDR6302323.1"/>
    <property type="molecule type" value="Genomic_DNA"/>
</dbReference>
<comment type="caution">
    <text evidence="1">The sequence shown here is derived from an EMBL/GenBank/DDBJ whole genome shotgun (WGS) entry which is preliminary data.</text>
</comment>
<feature type="non-terminal residue" evidence="1">
    <location>
        <position position="415"/>
    </location>
</feature>
<organism evidence="1 2">
    <name type="scientific">Mesonia maritima</name>
    <dbReference type="NCBI Taxonomy" id="1793873"/>
    <lineage>
        <taxon>Bacteria</taxon>
        <taxon>Pseudomonadati</taxon>
        <taxon>Bacteroidota</taxon>
        <taxon>Flavobacteriia</taxon>
        <taxon>Flavobacteriales</taxon>
        <taxon>Flavobacteriaceae</taxon>
        <taxon>Mesonia</taxon>
    </lineage>
</organism>
<keyword evidence="2" id="KW-1185">Reference proteome</keyword>
<dbReference type="Proteomes" id="UP001257659">
    <property type="component" value="Unassembled WGS sequence"/>
</dbReference>
<protein>
    <submittedName>
        <fullName evidence="1">Uncharacterized protein</fullName>
    </submittedName>
</protein>
<gene>
    <name evidence="1" type="ORF">GGR31_003003</name>
</gene>
<name>A0ABU1KCL2_9FLAO</name>
<evidence type="ECO:0000313" key="1">
    <source>
        <dbReference type="EMBL" id="MDR6302323.1"/>
    </source>
</evidence>
<sequence length="415" mass="43829">AQFDLGALDNTIDGGASNVTVSYHASQAFANVGTPTLPMLYTTASTTVFARVESNSPAGCYNTVAVVLNVEDVPNLPASVPNLELCDTEQDGTREFDLTSQASSIAANEPNPGDYTLTYYASQTDLQNDTSIPGADLSAYENTSDPQTIYVEVEGTNACTSVITFDLIVNDLPSYNTPVELSICDDGSADGIASFNLNNATSQISSGFNNLVISYYETQAGADAGDPSVEPALPQNYTNGNPYNDTIYVRIEDSTTGCYTTDSLDLEVIASPDANPAGPLEVCEQNNSGTAQFNLSQLNGTINNNPNVTITYHANQADANAGTPTVPVSYTTASTTVFARVEDNSLACYNTIGITLTVLEQPNLPSTISPLEQCDTEGDGTREFDLTSQEGAILANEATSGDFTVSYYASVQDRS</sequence>
<proteinExistence type="predicted"/>
<feature type="non-terminal residue" evidence="1">
    <location>
        <position position="1"/>
    </location>
</feature>
<evidence type="ECO:0000313" key="2">
    <source>
        <dbReference type="Proteomes" id="UP001257659"/>
    </source>
</evidence>
<accession>A0ABU1KCL2</accession>